<protein>
    <recommendedName>
        <fullName evidence="2">7(1) septoil knot domain-containing protein</fullName>
    </recommendedName>
</protein>
<evidence type="ECO:0000313" key="3">
    <source>
        <dbReference type="EMBL" id="TGY72059.1"/>
    </source>
</evidence>
<accession>A0A4V3RTR3</accession>
<evidence type="ECO:0000256" key="1">
    <source>
        <dbReference type="SAM" id="SignalP"/>
    </source>
</evidence>
<feature type="signal peptide" evidence="1">
    <location>
        <begin position="1"/>
        <end position="20"/>
    </location>
</feature>
<feature type="chain" id="PRO_5020218172" description="7(1) septoil knot domain-containing protein" evidence="1">
    <location>
        <begin position="21"/>
        <end position="80"/>
    </location>
</feature>
<name>A0A4V3RTR3_9BACT</name>
<dbReference type="Proteomes" id="UP000306630">
    <property type="component" value="Unassembled WGS sequence"/>
</dbReference>
<dbReference type="InterPro" id="IPR046148">
    <property type="entry name" value="Septknot"/>
</dbReference>
<feature type="domain" description="7(1) septoil knot" evidence="2">
    <location>
        <begin position="20"/>
        <end position="79"/>
    </location>
</feature>
<keyword evidence="1" id="KW-0732">Signal</keyword>
<dbReference type="Pfam" id="PF19647">
    <property type="entry name" value="Septknot"/>
    <property type="match status" value="1"/>
</dbReference>
<comment type="caution">
    <text evidence="3">The sequence shown here is derived from an EMBL/GenBank/DDBJ whole genome shotgun (WGS) entry which is preliminary data.</text>
</comment>
<evidence type="ECO:0000313" key="4">
    <source>
        <dbReference type="Proteomes" id="UP000306630"/>
    </source>
</evidence>
<evidence type="ECO:0000259" key="2">
    <source>
        <dbReference type="Pfam" id="PF19647"/>
    </source>
</evidence>
<organism evidence="3 4">
    <name type="scientific">Muribaculum intestinale</name>
    <dbReference type="NCBI Taxonomy" id="1796646"/>
    <lineage>
        <taxon>Bacteria</taxon>
        <taxon>Pseudomonadati</taxon>
        <taxon>Bacteroidota</taxon>
        <taxon>Bacteroidia</taxon>
        <taxon>Bacteroidales</taxon>
        <taxon>Muribaculaceae</taxon>
        <taxon>Muribaculum</taxon>
    </lineage>
</organism>
<dbReference type="AlphaFoldDB" id="A0A4V3RTR3"/>
<dbReference type="EMBL" id="SRYD01000043">
    <property type="protein sequence ID" value="TGY72059.1"/>
    <property type="molecule type" value="Genomic_DNA"/>
</dbReference>
<sequence>MRVSIIIALLSIIYVQTASAQKVYSTDRQYQADVKVFVVDHEYQADLIVYKTDKDYRAKKSENKGIWFFTTKEYQADKKG</sequence>
<reference evidence="3 4" key="1">
    <citation type="submission" date="2019-04" db="EMBL/GenBank/DDBJ databases">
        <title>Microbes associate with the intestines of laboratory mice.</title>
        <authorList>
            <person name="Navarre W."/>
            <person name="Wong E."/>
            <person name="Huang K."/>
            <person name="Tropini C."/>
            <person name="Ng K."/>
            <person name="Yu B."/>
        </authorList>
    </citation>
    <scope>NUCLEOTIDE SEQUENCE [LARGE SCALE GENOMIC DNA]</scope>
    <source>
        <strain evidence="3 4">NM06_A21</strain>
    </source>
</reference>
<dbReference type="RefSeq" id="WP_160899846.1">
    <property type="nucleotide sequence ID" value="NZ_SRYD01000043.1"/>
</dbReference>
<proteinExistence type="predicted"/>
<gene>
    <name evidence="3" type="ORF">E5333_10550</name>
</gene>